<proteinExistence type="predicted"/>
<dbReference type="EMBL" id="AP027268">
    <property type="protein sequence ID" value="BDW93046.1"/>
    <property type="molecule type" value="Genomic_DNA"/>
</dbReference>
<evidence type="ECO:0000256" key="1">
    <source>
        <dbReference type="SAM" id="Phobius"/>
    </source>
</evidence>
<gene>
    <name evidence="2" type="ORF">MACH07_18780</name>
</gene>
<evidence type="ECO:0000313" key="3">
    <source>
        <dbReference type="Proteomes" id="UP001330184"/>
    </source>
</evidence>
<feature type="transmembrane region" description="Helical" evidence="1">
    <location>
        <begin position="40"/>
        <end position="56"/>
    </location>
</feature>
<dbReference type="RefSeq" id="WP_224835308.1">
    <property type="nucleotide sequence ID" value="NZ_AP027268.1"/>
</dbReference>
<feature type="transmembrane region" description="Helical" evidence="1">
    <location>
        <begin position="105"/>
        <end position="125"/>
    </location>
</feature>
<dbReference type="Proteomes" id="UP001330184">
    <property type="component" value="Chromosome"/>
</dbReference>
<keyword evidence="1" id="KW-0812">Transmembrane</keyword>
<dbReference type="AlphaFoldDB" id="A0AA48HZP5"/>
<keyword evidence="3" id="KW-1185">Reference proteome</keyword>
<feature type="transmembrane region" description="Helical" evidence="1">
    <location>
        <begin position="203"/>
        <end position="221"/>
    </location>
</feature>
<reference evidence="2 3" key="1">
    <citation type="submission" date="2023-01" db="EMBL/GenBank/DDBJ databases">
        <title>Complete genome sequence of Muricauda aquimarina strain IFOP_LL357.</title>
        <authorList>
            <person name="Gajardo G."/>
            <person name="Ueki S."/>
            <person name="Maruyama F."/>
        </authorList>
    </citation>
    <scope>NUCLEOTIDE SEQUENCE [LARGE SCALE GENOMIC DNA]</scope>
    <source>
        <strain evidence="2 3">IFOP_LL357</strain>
    </source>
</reference>
<feature type="transmembrane region" description="Helical" evidence="1">
    <location>
        <begin position="162"/>
        <end position="183"/>
    </location>
</feature>
<sequence length="228" mass="28098">MEELFTFLREHYILPFYLIVWLVAMARYRTYFDTQLKYYPIYLMYTFMTEILGYFIKFHEEFQIVSNNDYDWYNVIIYNIYLTLSYLFFYYIYWKTVKEEKHKKWIRYGAGISLIGYAISLFFQNPFYSDLYYADLLASWVLLFSIWLYLKEKKAEISPYPLRYNLLFWTSAGLAVFQLFFPYLIIIGYEAPNIWITYNFREVLKILILIMYGSFLIGVLIHRRRAFR</sequence>
<feature type="transmembrane region" description="Helical" evidence="1">
    <location>
        <begin position="12"/>
        <end position="28"/>
    </location>
</feature>
<name>A0AA48HZP5_9FLAO</name>
<organism evidence="2 3">
    <name type="scientific">Flagellimonas marinaquae</name>
    <dbReference type="NCBI Taxonomy" id="254955"/>
    <lineage>
        <taxon>Bacteria</taxon>
        <taxon>Pseudomonadati</taxon>
        <taxon>Bacteroidota</taxon>
        <taxon>Flavobacteriia</taxon>
        <taxon>Flavobacteriales</taxon>
        <taxon>Flavobacteriaceae</taxon>
        <taxon>Flagellimonas</taxon>
    </lineage>
</organism>
<protein>
    <submittedName>
        <fullName evidence="2">Uncharacterized protein</fullName>
    </submittedName>
</protein>
<keyword evidence="1" id="KW-0472">Membrane</keyword>
<keyword evidence="1" id="KW-1133">Transmembrane helix</keyword>
<feature type="transmembrane region" description="Helical" evidence="1">
    <location>
        <begin position="76"/>
        <end position="93"/>
    </location>
</feature>
<evidence type="ECO:0000313" key="2">
    <source>
        <dbReference type="EMBL" id="BDW93046.1"/>
    </source>
</evidence>
<accession>A0AA48HZP5</accession>
<feature type="transmembrane region" description="Helical" evidence="1">
    <location>
        <begin position="131"/>
        <end position="150"/>
    </location>
</feature>